<dbReference type="Proteomes" id="UP001054846">
    <property type="component" value="Chromosome"/>
</dbReference>
<comment type="similarity">
    <text evidence="8">Belongs to the P-Pant transferase superfamily. AcpS family.</text>
</comment>
<comment type="catalytic activity">
    <reaction evidence="8">
        <text>apo-[ACP] + CoA = holo-[ACP] + adenosine 3',5'-bisphosphate + H(+)</text>
        <dbReference type="Rhea" id="RHEA:12068"/>
        <dbReference type="Rhea" id="RHEA-COMP:9685"/>
        <dbReference type="Rhea" id="RHEA-COMP:9690"/>
        <dbReference type="ChEBI" id="CHEBI:15378"/>
        <dbReference type="ChEBI" id="CHEBI:29999"/>
        <dbReference type="ChEBI" id="CHEBI:57287"/>
        <dbReference type="ChEBI" id="CHEBI:58343"/>
        <dbReference type="ChEBI" id="CHEBI:64479"/>
        <dbReference type="EC" id="2.7.8.7"/>
    </reaction>
</comment>
<evidence type="ECO:0000256" key="5">
    <source>
        <dbReference type="ARBA" id="ARBA00022842"/>
    </source>
</evidence>
<feature type="binding site" evidence="8">
    <location>
        <position position="16"/>
    </location>
    <ligand>
        <name>Mg(2+)</name>
        <dbReference type="ChEBI" id="CHEBI:18420"/>
    </ligand>
</feature>
<protein>
    <recommendedName>
        <fullName evidence="8">Holo-[acyl-carrier-protein] synthase</fullName>
        <shortName evidence="8">Holo-ACP synthase</shortName>
        <ecNumber evidence="8">2.7.8.7</ecNumber>
    </recommendedName>
    <alternativeName>
        <fullName evidence="8">4'-phosphopantetheinyl transferase AcpS</fullName>
    </alternativeName>
</protein>
<evidence type="ECO:0000313" key="10">
    <source>
        <dbReference type="EMBL" id="UFP95081.1"/>
    </source>
</evidence>
<feature type="binding site" evidence="8">
    <location>
        <position position="66"/>
    </location>
    <ligand>
        <name>Mg(2+)</name>
        <dbReference type="ChEBI" id="CHEBI:18420"/>
    </ligand>
</feature>
<evidence type="ECO:0000256" key="7">
    <source>
        <dbReference type="ARBA" id="ARBA00023160"/>
    </source>
</evidence>
<dbReference type="InterPro" id="IPR037143">
    <property type="entry name" value="4-PPantetheinyl_Trfase_dom_sf"/>
</dbReference>
<keyword evidence="8" id="KW-0963">Cytoplasm</keyword>
<keyword evidence="11" id="KW-1185">Reference proteome</keyword>
<evidence type="ECO:0000313" key="11">
    <source>
        <dbReference type="Proteomes" id="UP001054846"/>
    </source>
</evidence>
<dbReference type="Gene3D" id="3.90.470.20">
    <property type="entry name" value="4'-phosphopantetheinyl transferase domain"/>
    <property type="match status" value="1"/>
</dbReference>
<dbReference type="NCBIfam" id="TIGR00516">
    <property type="entry name" value="acpS"/>
    <property type="match status" value="1"/>
</dbReference>
<keyword evidence="7 8" id="KW-0275">Fatty acid biosynthesis</keyword>
<keyword evidence="4 8" id="KW-0276">Fatty acid metabolism</keyword>
<name>A0ABY3PN14_9CYAN</name>
<dbReference type="RefSeq" id="WP_230842232.1">
    <property type="nucleotide sequence ID" value="NZ_CP063845.1"/>
</dbReference>
<sequence>MNAAAGQTFLHRIGTDLVHIPRIEGMLERYGKQFLDRVYTEGEQHYCLASKPHRTNRLAGRWAAKEAVTKALGTGWRGVGYRDIEVVRLSTGEPTICLHGRAVLLVERYGRLDWQVSFSHDREYAVATVSVIGFS</sequence>
<dbReference type="InterPro" id="IPR004568">
    <property type="entry name" value="Ppantetheine-prot_Trfase_dom"/>
</dbReference>
<evidence type="ECO:0000256" key="6">
    <source>
        <dbReference type="ARBA" id="ARBA00023098"/>
    </source>
</evidence>
<dbReference type="EC" id="2.7.8.7" evidence="8"/>
<dbReference type="Pfam" id="PF01648">
    <property type="entry name" value="ACPS"/>
    <property type="match status" value="1"/>
</dbReference>
<keyword evidence="1 8" id="KW-0444">Lipid biosynthesis</keyword>
<dbReference type="InterPro" id="IPR008278">
    <property type="entry name" value="4-PPantetheinyl_Trfase_dom"/>
</dbReference>
<accession>A0ABY3PN14</accession>
<comment type="function">
    <text evidence="8">Transfers the 4'-phosphopantetheine moiety from coenzyme A to a Ser of acyl-carrier-protein.</text>
</comment>
<keyword evidence="5 8" id="KW-0460">Magnesium</keyword>
<dbReference type="GO" id="GO:0008897">
    <property type="term" value="F:holo-[acyl-carrier-protein] synthase activity"/>
    <property type="evidence" value="ECO:0007669"/>
    <property type="project" value="UniProtKB-EC"/>
</dbReference>
<gene>
    <name evidence="8 10" type="primary">acpS</name>
    <name evidence="10" type="ORF">ISF26_02185</name>
</gene>
<keyword evidence="2 8" id="KW-0808">Transferase</keyword>
<comment type="subcellular location">
    <subcellularLocation>
        <location evidence="8">Cytoplasm</location>
    </subcellularLocation>
</comment>
<dbReference type="HAMAP" id="MF_00101">
    <property type="entry name" value="AcpS"/>
    <property type="match status" value="1"/>
</dbReference>
<evidence type="ECO:0000256" key="3">
    <source>
        <dbReference type="ARBA" id="ARBA00022723"/>
    </source>
</evidence>
<feature type="domain" description="4'-phosphopantetheinyl transferase" evidence="9">
    <location>
        <begin position="12"/>
        <end position="128"/>
    </location>
</feature>
<reference evidence="10 11" key="1">
    <citation type="journal article" date="2021" name="Genome Biol. Evol.">
        <title>Complete Genome Sequencing of a Novel Gloeobacter Species from a Waterfall Cave in Mexico.</title>
        <authorList>
            <person name="Saw J.H."/>
            <person name="Cardona T."/>
            <person name="Montejano G."/>
        </authorList>
    </citation>
    <scope>NUCLEOTIDE SEQUENCE [LARGE SCALE GENOMIC DNA]</scope>
    <source>
        <strain evidence="10">MG652769</strain>
    </source>
</reference>
<keyword evidence="6 8" id="KW-0443">Lipid metabolism</keyword>
<organism evidence="10 11">
    <name type="scientific">Gloeobacter morelensis MG652769</name>
    <dbReference type="NCBI Taxonomy" id="2781736"/>
    <lineage>
        <taxon>Bacteria</taxon>
        <taxon>Bacillati</taxon>
        <taxon>Cyanobacteriota</taxon>
        <taxon>Cyanophyceae</taxon>
        <taxon>Gloeobacterales</taxon>
        <taxon>Gloeobacteraceae</taxon>
        <taxon>Gloeobacter</taxon>
        <taxon>Gloeobacter morelensis</taxon>
    </lineage>
</organism>
<evidence type="ECO:0000259" key="9">
    <source>
        <dbReference type="Pfam" id="PF01648"/>
    </source>
</evidence>
<proteinExistence type="inferred from homology"/>
<evidence type="ECO:0000256" key="8">
    <source>
        <dbReference type="HAMAP-Rule" id="MF_00101"/>
    </source>
</evidence>
<evidence type="ECO:0000256" key="1">
    <source>
        <dbReference type="ARBA" id="ARBA00022516"/>
    </source>
</evidence>
<dbReference type="SUPFAM" id="SSF56214">
    <property type="entry name" value="4'-phosphopantetheinyl transferase"/>
    <property type="match status" value="1"/>
</dbReference>
<dbReference type="NCBIfam" id="TIGR00556">
    <property type="entry name" value="pantethn_trn"/>
    <property type="match status" value="1"/>
</dbReference>
<dbReference type="InterPro" id="IPR002582">
    <property type="entry name" value="ACPS"/>
</dbReference>
<dbReference type="EMBL" id="CP063845">
    <property type="protein sequence ID" value="UFP95081.1"/>
    <property type="molecule type" value="Genomic_DNA"/>
</dbReference>
<keyword evidence="3 8" id="KW-0479">Metal-binding</keyword>
<comment type="cofactor">
    <cofactor evidence="8">
        <name>Mg(2+)</name>
        <dbReference type="ChEBI" id="CHEBI:18420"/>
    </cofactor>
</comment>
<evidence type="ECO:0000256" key="4">
    <source>
        <dbReference type="ARBA" id="ARBA00022832"/>
    </source>
</evidence>
<evidence type="ECO:0000256" key="2">
    <source>
        <dbReference type="ARBA" id="ARBA00022679"/>
    </source>
</evidence>